<dbReference type="EMBL" id="VSSQ01102471">
    <property type="protein sequence ID" value="MPN43825.1"/>
    <property type="molecule type" value="Genomic_DNA"/>
</dbReference>
<dbReference type="AlphaFoldDB" id="A0A645HXQ8"/>
<comment type="caution">
    <text evidence="1">The sequence shown here is derived from an EMBL/GenBank/DDBJ whole genome shotgun (WGS) entry which is preliminary data.</text>
</comment>
<proteinExistence type="predicted"/>
<accession>A0A645HXQ8</accession>
<protein>
    <submittedName>
        <fullName evidence="1">Uncharacterized protein</fullName>
    </submittedName>
</protein>
<name>A0A645HXQ8_9ZZZZ</name>
<gene>
    <name evidence="1" type="ORF">SDC9_191386</name>
</gene>
<dbReference type="AntiFam" id="ANF00159">
    <property type="entry name" value="Shadow ORF (opposite uvrA)"/>
</dbReference>
<organism evidence="1">
    <name type="scientific">bioreactor metagenome</name>
    <dbReference type="NCBI Taxonomy" id="1076179"/>
    <lineage>
        <taxon>unclassified sequences</taxon>
        <taxon>metagenomes</taxon>
        <taxon>ecological metagenomes</taxon>
    </lineage>
</organism>
<reference evidence="1" key="1">
    <citation type="submission" date="2019-08" db="EMBL/GenBank/DDBJ databases">
        <authorList>
            <person name="Kucharzyk K."/>
            <person name="Murdoch R.W."/>
            <person name="Higgins S."/>
            <person name="Loffler F."/>
        </authorList>
    </citation>
    <scope>NUCLEOTIDE SEQUENCE</scope>
</reference>
<evidence type="ECO:0000313" key="1">
    <source>
        <dbReference type="EMBL" id="MPN43825.1"/>
    </source>
</evidence>
<sequence length="69" mass="7860">MPCLRPHVDYMIRNRDHILVMLDYKNGIPLVPKFLKQVIHTVDIPGMHPSAWLVKDIGHPGQTASHVPD</sequence>